<dbReference type="InterPro" id="IPR004991">
    <property type="entry name" value="Aerolysin-like"/>
</dbReference>
<dbReference type="EMBL" id="CADEBC010000478">
    <property type="protein sequence ID" value="CAB3232683.1"/>
    <property type="molecule type" value="Genomic_DNA"/>
</dbReference>
<gene>
    <name evidence="2" type="ORF">APLA_LOCUS4968</name>
</gene>
<evidence type="ECO:0008006" key="4">
    <source>
        <dbReference type="Google" id="ProtNLM"/>
    </source>
</evidence>
<protein>
    <recommendedName>
        <fullName evidence="4">Yolk protein 1</fullName>
    </recommendedName>
</protein>
<evidence type="ECO:0000313" key="2">
    <source>
        <dbReference type="EMBL" id="CAB3232683.1"/>
    </source>
</evidence>
<organism evidence="2 3">
    <name type="scientific">Arctia plantaginis</name>
    <name type="common">Wood tiger moth</name>
    <name type="synonym">Phalaena plantaginis</name>
    <dbReference type="NCBI Taxonomy" id="874455"/>
    <lineage>
        <taxon>Eukaryota</taxon>
        <taxon>Metazoa</taxon>
        <taxon>Ecdysozoa</taxon>
        <taxon>Arthropoda</taxon>
        <taxon>Hexapoda</taxon>
        <taxon>Insecta</taxon>
        <taxon>Pterygota</taxon>
        <taxon>Neoptera</taxon>
        <taxon>Endopterygota</taxon>
        <taxon>Lepidoptera</taxon>
        <taxon>Glossata</taxon>
        <taxon>Ditrysia</taxon>
        <taxon>Noctuoidea</taxon>
        <taxon>Erebidae</taxon>
        <taxon>Arctiinae</taxon>
        <taxon>Arctia</taxon>
    </lineage>
</organism>
<dbReference type="Proteomes" id="UP000494106">
    <property type="component" value="Unassembled WGS sequence"/>
</dbReference>
<evidence type="ECO:0000313" key="3">
    <source>
        <dbReference type="Proteomes" id="UP000494106"/>
    </source>
</evidence>
<dbReference type="Pfam" id="PF03318">
    <property type="entry name" value="ETX_MTX2"/>
    <property type="match status" value="1"/>
</dbReference>
<evidence type="ECO:0000256" key="1">
    <source>
        <dbReference type="SAM" id="SignalP"/>
    </source>
</evidence>
<dbReference type="OrthoDB" id="8122616at2759"/>
<reference evidence="2 3" key="1">
    <citation type="submission" date="2020-04" db="EMBL/GenBank/DDBJ databases">
        <authorList>
            <person name="Wallbank WR R."/>
            <person name="Pardo Diaz C."/>
            <person name="Kozak K."/>
            <person name="Martin S."/>
            <person name="Jiggins C."/>
            <person name="Moest M."/>
            <person name="Warren A I."/>
            <person name="Byers J.R.P. K."/>
            <person name="Montejo-Kovacevich G."/>
            <person name="Yen C E."/>
        </authorList>
    </citation>
    <scope>NUCLEOTIDE SEQUENCE [LARGE SCALE GENOMIC DNA]</scope>
</reference>
<keyword evidence="1" id="KW-0732">Signal</keyword>
<proteinExistence type="predicted"/>
<dbReference type="AlphaFoldDB" id="A0A8S0ZIQ7"/>
<feature type="signal peptide" evidence="1">
    <location>
        <begin position="1"/>
        <end position="17"/>
    </location>
</feature>
<feature type="chain" id="PRO_5035718148" description="Yolk protein 1" evidence="1">
    <location>
        <begin position="18"/>
        <end position="310"/>
    </location>
</feature>
<dbReference type="CDD" id="cd20235">
    <property type="entry name" value="PFM_spherulin-2a-like"/>
    <property type="match status" value="1"/>
</dbReference>
<dbReference type="Gene3D" id="2.170.15.10">
    <property type="entry name" value="Proaerolysin, chain A, domain 3"/>
    <property type="match status" value="1"/>
</dbReference>
<keyword evidence="3" id="KW-1185">Reference proteome</keyword>
<comment type="caution">
    <text evidence="2">The sequence shown here is derived from an EMBL/GenBank/DDBJ whole genome shotgun (WGS) entry which is preliminary data.</text>
</comment>
<name>A0A8S0ZIQ7_ARCPL</name>
<dbReference type="SUPFAM" id="SSF56973">
    <property type="entry name" value="Aerolisin/ETX pore-forming domain"/>
    <property type="match status" value="1"/>
</dbReference>
<accession>A0A8S0ZIQ7</accession>
<sequence>MLTKCLLFLLLPAIAYSRIKIKIIPGKTADDVSVDFSGSDTSVISDKERKTFRLNDENLKSAAEKYKGKRCDDVFVKPPTPWGNVYSQYNWDIVMRTVKPVKARVLGVQSKPVAVATAEYVNNHNKIDVSYSTSVTQQVEETVEHTWSVGGELTMGQDITYSINFGAGSAGGTTSLSYTSNWGEDTTESRTVTLGTTSSVITTIPPGQRVVAVLSASQGTLEVEVDYEATLNNGDVFCNYAATYKNHHFYAFPLRRLQNLQNLTKKVRTTEKISVGFYSSARIEVNNGTTEEEIQEAPAGIIDVGPQKEV</sequence>